<dbReference type="GO" id="GO:0016787">
    <property type="term" value="F:hydrolase activity"/>
    <property type="evidence" value="ECO:0007669"/>
    <property type="project" value="InterPro"/>
</dbReference>
<dbReference type="InterPro" id="IPR001650">
    <property type="entry name" value="Helicase_C-like"/>
</dbReference>
<keyword evidence="3" id="KW-0347">Helicase</keyword>
<dbReference type="SUPFAM" id="SSF52540">
    <property type="entry name" value="P-loop containing nucleoside triphosphate hydrolases"/>
    <property type="match status" value="1"/>
</dbReference>
<dbReference type="GO" id="GO:0005829">
    <property type="term" value="C:cytosol"/>
    <property type="evidence" value="ECO:0007669"/>
    <property type="project" value="TreeGrafter"/>
</dbReference>
<evidence type="ECO:0000313" key="3">
    <source>
        <dbReference type="EMBL" id="WTU43329.1"/>
    </source>
</evidence>
<feature type="domain" description="Helicase C-terminal" evidence="2">
    <location>
        <begin position="270"/>
        <end position="427"/>
    </location>
</feature>
<dbReference type="PANTHER" id="PTHR47396">
    <property type="entry name" value="TYPE I RESTRICTION ENZYME ECOKI R PROTEIN"/>
    <property type="match status" value="1"/>
</dbReference>
<dbReference type="GO" id="GO:0004386">
    <property type="term" value="F:helicase activity"/>
    <property type="evidence" value="ECO:0007669"/>
    <property type="project" value="UniProtKB-KW"/>
</dbReference>
<dbReference type="EMBL" id="CP108253">
    <property type="protein sequence ID" value="WTU43329.1"/>
    <property type="molecule type" value="Genomic_DNA"/>
</dbReference>
<dbReference type="GO" id="GO:0005524">
    <property type="term" value="F:ATP binding"/>
    <property type="evidence" value="ECO:0007669"/>
    <property type="project" value="InterPro"/>
</dbReference>
<organism evidence="3">
    <name type="scientific">Streptomyces sp. NBC_00060</name>
    <dbReference type="NCBI Taxonomy" id="2975636"/>
    <lineage>
        <taxon>Bacteria</taxon>
        <taxon>Bacillati</taxon>
        <taxon>Actinomycetota</taxon>
        <taxon>Actinomycetes</taxon>
        <taxon>Kitasatosporales</taxon>
        <taxon>Streptomycetaceae</taxon>
        <taxon>Streptomyces</taxon>
    </lineage>
</organism>
<keyword evidence="3" id="KW-0378">Hydrolase</keyword>
<dbReference type="PROSITE" id="PS51194">
    <property type="entry name" value="HELICASE_CTER"/>
    <property type="match status" value="1"/>
</dbReference>
<name>A0AAU2H5I1_9ACTN</name>
<dbReference type="Gene3D" id="3.40.50.300">
    <property type="entry name" value="P-loop containing nucleotide triphosphate hydrolases"/>
    <property type="match status" value="2"/>
</dbReference>
<dbReference type="CDD" id="cd17926">
    <property type="entry name" value="DEXHc_RE"/>
    <property type="match status" value="1"/>
</dbReference>
<keyword evidence="3" id="KW-0067">ATP-binding</keyword>
<dbReference type="AlphaFoldDB" id="A0AAU2H5I1"/>
<protein>
    <submittedName>
        <fullName evidence="3">DEAD/DEAH box helicase family protein</fullName>
    </submittedName>
</protein>
<keyword evidence="3" id="KW-0547">Nucleotide-binding</keyword>
<evidence type="ECO:0000259" key="1">
    <source>
        <dbReference type="PROSITE" id="PS51192"/>
    </source>
</evidence>
<reference evidence="3" key="1">
    <citation type="submission" date="2022-10" db="EMBL/GenBank/DDBJ databases">
        <title>The complete genomes of actinobacterial strains from the NBC collection.</title>
        <authorList>
            <person name="Joergensen T.S."/>
            <person name="Alvarez Arevalo M."/>
            <person name="Sterndorff E.B."/>
            <person name="Faurdal D."/>
            <person name="Vuksanovic O."/>
            <person name="Mourched A.-S."/>
            <person name="Charusanti P."/>
            <person name="Shaw S."/>
            <person name="Blin K."/>
            <person name="Weber T."/>
        </authorList>
    </citation>
    <scope>NUCLEOTIDE SEQUENCE</scope>
    <source>
        <strain evidence="3">NBC_00060</strain>
    </source>
</reference>
<dbReference type="SMART" id="SM00487">
    <property type="entry name" value="DEXDc"/>
    <property type="match status" value="1"/>
</dbReference>
<accession>A0AAU2H5I1</accession>
<gene>
    <name evidence="3" type="ORF">OHV25_28985</name>
</gene>
<dbReference type="InterPro" id="IPR014001">
    <property type="entry name" value="Helicase_ATP-bd"/>
</dbReference>
<dbReference type="PANTHER" id="PTHR47396:SF1">
    <property type="entry name" value="ATP-DEPENDENT HELICASE IRC3-RELATED"/>
    <property type="match status" value="1"/>
</dbReference>
<evidence type="ECO:0000259" key="2">
    <source>
        <dbReference type="PROSITE" id="PS51194"/>
    </source>
</evidence>
<dbReference type="Pfam" id="PF04851">
    <property type="entry name" value="ResIII"/>
    <property type="match status" value="1"/>
</dbReference>
<dbReference type="PROSITE" id="PS51192">
    <property type="entry name" value="HELICASE_ATP_BIND_1"/>
    <property type="match status" value="1"/>
</dbReference>
<feature type="domain" description="Helicase ATP-binding" evidence="1">
    <location>
        <begin position="73"/>
        <end position="244"/>
    </location>
</feature>
<dbReference type="InterPro" id="IPR027417">
    <property type="entry name" value="P-loop_NTPase"/>
</dbReference>
<proteinExistence type="predicted"/>
<dbReference type="InterPro" id="IPR006935">
    <property type="entry name" value="Helicase/UvrB_N"/>
</dbReference>
<dbReference type="CDD" id="cd18785">
    <property type="entry name" value="SF2_C"/>
    <property type="match status" value="1"/>
</dbReference>
<dbReference type="InterPro" id="IPR050742">
    <property type="entry name" value="Helicase_Restrict-Modif_Enz"/>
</dbReference>
<sequence length="1004" mass="111380">MRVDPSGRLRHCDIEGNIAWRLVAPNGAADRVDPAQVHASFDEAFRFRQEDLQRGLAGLREPQLGAVHAVLGHWASRRPEPATVVMPTGTGKTETMVALLVAGSVERLLVIVPSDALRDQVATKFEGLGLLQDFGTVTGSALKPIVGRVKRGIQDPVLAHEFAAYCNVIVATPSAMQHFSPEARDALIGACTHLFVDEAHHVTSQTWREIRDHFGGKRVVQFTATPFRSDGADLGGRFVFSFSLKDAYQQGYFSKITYAPVVDLFDPDRAIAQRAVELLREDLTVGFDHLLMARVKRIGRAEDVLPLYQELAPDLNPVILHSKGRRTDLKAALGALHDRSSKIVVCVDMLGEGFDLPSLKIAAIHDQHKSLGITLQFIGRFTRVAGTSIGTATVVVNRTETQFDENLKKLYAEDADWNDVIEILSAHAVGEQEELSDFEEAFSSLPDGVSLRNIAPRMSTVVYRTSTLQWKPEALAPFFGDRLLTHPVAINERDRVAWLVARERKPVAWGTVKSLEDVSHDLYVLYWDKTHGLLYINSSNTSSIHEDLAQAVAGPDAIRIKGSVVYRIMAKIRRCVPTNVGTLDARSRSRRFQLAVGADVLLDYPEAARRNKSQTNIFVNGYEGGERVNVGASLKGRVWNYGVAHTLKRWVDWCDEVGAKLTDETVDPADVLKGFIIPTEVAERPELVPLALEWPIQFFLGINESVEIKRDNFSWPVIDTDLTITTFTREGPIGFTLHTPHWSVECQITIAGGRINFTCDGPEPTVAMSRQAQPFGEYLNQHGLRILFEDEAILEPDMLLIRPAGTVAPFSPERLLTIDWTGINLRKETQGADRDPTSIQAQTIQHLLGEADWDLVIDDDGAGEVADIVAARIEGNQLHVNLVHCKYAHGDVPGARVADLYEVCGQVHKSTKWRHRPGRLFNNLIRREGHRRDQGRSGLEKGTDQTLYELAQRAPLLEPKFTITIVQPGVSKARVSEDQLHLLACAEVYAMDTANSVLQVIVHP</sequence>
<dbReference type="GO" id="GO:0003677">
    <property type="term" value="F:DNA binding"/>
    <property type="evidence" value="ECO:0007669"/>
    <property type="project" value="InterPro"/>
</dbReference>